<dbReference type="Gene3D" id="1.10.510.10">
    <property type="entry name" value="Transferase(Phosphotransferase) domain 1"/>
    <property type="match status" value="1"/>
</dbReference>
<dbReference type="Proteomes" id="UP000298030">
    <property type="component" value="Unassembled WGS sequence"/>
</dbReference>
<feature type="compositionally biased region" description="Polar residues" evidence="1">
    <location>
        <begin position="101"/>
        <end position="110"/>
    </location>
</feature>
<keyword evidence="4" id="KW-1185">Reference proteome</keyword>
<feature type="domain" description="Fungal-type protein kinase" evidence="2">
    <location>
        <begin position="267"/>
        <end position="439"/>
    </location>
</feature>
<evidence type="ECO:0000313" key="3">
    <source>
        <dbReference type="EMBL" id="TEB26217.1"/>
    </source>
</evidence>
<feature type="compositionally biased region" description="Polar residues" evidence="1">
    <location>
        <begin position="77"/>
        <end position="94"/>
    </location>
</feature>
<comment type="caution">
    <text evidence="3">The sequence shown here is derived from an EMBL/GenBank/DDBJ whole genome shotgun (WGS) entry which is preliminary data.</text>
</comment>
<feature type="compositionally biased region" description="Low complexity" evidence="1">
    <location>
        <begin position="13"/>
        <end position="25"/>
    </location>
</feature>
<feature type="region of interest" description="Disordered" evidence="1">
    <location>
        <begin position="769"/>
        <end position="826"/>
    </location>
</feature>
<dbReference type="Pfam" id="PF17667">
    <property type="entry name" value="Pkinase_fungal"/>
    <property type="match status" value="2"/>
</dbReference>
<feature type="compositionally biased region" description="Low complexity" evidence="1">
    <location>
        <begin position="703"/>
        <end position="712"/>
    </location>
</feature>
<feature type="compositionally biased region" description="Basic residues" evidence="1">
    <location>
        <begin position="807"/>
        <end position="818"/>
    </location>
</feature>
<evidence type="ECO:0000256" key="1">
    <source>
        <dbReference type="SAM" id="MobiDB-lite"/>
    </source>
</evidence>
<feature type="compositionally biased region" description="Basic and acidic residues" evidence="1">
    <location>
        <begin position="693"/>
        <end position="702"/>
    </location>
</feature>
<dbReference type="SUPFAM" id="SSF56112">
    <property type="entry name" value="Protein kinase-like (PK-like)"/>
    <property type="match status" value="1"/>
</dbReference>
<dbReference type="PANTHER" id="PTHR38248:SF2">
    <property type="entry name" value="FUNK1 11"/>
    <property type="match status" value="1"/>
</dbReference>
<accession>A0A4Y7SWJ1</accession>
<dbReference type="PROSITE" id="PS00109">
    <property type="entry name" value="PROTEIN_KINASE_TYR"/>
    <property type="match status" value="1"/>
</dbReference>
<evidence type="ECO:0000313" key="4">
    <source>
        <dbReference type="Proteomes" id="UP000298030"/>
    </source>
</evidence>
<organism evidence="3 4">
    <name type="scientific">Coprinellus micaceus</name>
    <name type="common">Glistening ink-cap mushroom</name>
    <name type="synonym">Coprinus micaceus</name>
    <dbReference type="NCBI Taxonomy" id="71717"/>
    <lineage>
        <taxon>Eukaryota</taxon>
        <taxon>Fungi</taxon>
        <taxon>Dikarya</taxon>
        <taxon>Basidiomycota</taxon>
        <taxon>Agaricomycotina</taxon>
        <taxon>Agaricomycetes</taxon>
        <taxon>Agaricomycetidae</taxon>
        <taxon>Agaricales</taxon>
        <taxon>Agaricineae</taxon>
        <taxon>Psathyrellaceae</taxon>
        <taxon>Coprinellus</taxon>
    </lineage>
</organism>
<dbReference type="InterPro" id="IPR011009">
    <property type="entry name" value="Kinase-like_dom_sf"/>
</dbReference>
<sequence>MNPTSIPDPPDASPSSVGGSSSEQSQYRAWDAYDPNSPFAASSGDAQDQSQDGQHKSQPSKDTSTPVEETSPEDLSDSANRVASSASRKTTSTPRKAHSVGSKSKGQNMRSHGRSIMKAQGTVSKADDLEFLQSEYPPGEDYPNDDTVETWLRKEGLVDAATGSWKFPKINREADLYDPLLNIFSKIVARFVTPKEGFPAGVSRKVIKTPNTQLQHVEDGHYSSPDFMAQAEGPSFETPSNGSPFGFANMATFFDAKVDGDIFKNIHIDQMSVYVRQILAHQPNRRFIRCIIISDKHFRLLHFDHAGAQSTEPISLQSKGLFVRVVVGLCSIDECRIGLDDSIQWEIVNGKKDKGTLKMIVGPNKEEKTFELVGTKPFSHTIDIQGRATTCWGVKEPAAEGVVANTFIVKDSWVSEGRTPEHEHLERTRGIPGICELVSWQIRGQTKEYRCASSTRQYYNRIAYRILTNAHGLPVHEFNSVLQLLTALLDAIRAHKALYSIGILHRDISNTNVLLGKKDAEEGYRGILIDLGVAFYYGPDADLEKITKEARSGSRFFQSCTILEYLTKLGKGCPREAPAHDYLDDLEGFFYLLCFIFFLFLPGGAKRPVTDEAISVVEGWDSETAESALPPKALLLSPTRLRKRIAFNIIARSWGMACTNLFKEYLEWVSEIQSEKADLMDAFLEKEEEEAETERKTQEDGKNNQGQQSQGGMRSEVGTTQRPEPGAGEELPHNKEGAFAPLLEPKRWKSHYDTIIGFFESAIETVKNIPPPADPSTTAPTVAEPSATKRGRRKSLAAPDVRDKKVPRQKSKCTSKRSQRSEQASF</sequence>
<dbReference type="STRING" id="71717.A0A4Y7SWJ1"/>
<dbReference type="GO" id="GO:0004672">
    <property type="term" value="F:protein kinase activity"/>
    <property type="evidence" value="ECO:0007669"/>
    <property type="project" value="InterPro"/>
</dbReference>
<feature type="compositionally biased region" description="Low complexity" evidence="1">
    <location>
        <begin position="40"/>
        <end position="52"/>
    </location>
</feature>
<feature type="domain" description="Fungal-type protein kinase" evidence="2">
    <location>
        <begin position="452"/>
        <end position="596"/>
    </location>
</feature>
<feature type="region of interest" description="Disordered" evidence="1">
    <location>
        <begin position="686"/>
        <end position="734"/>
    </location>
</feature>
<feature type="compositionally biased region" description="Pro residues" evidence="1">
    <location>
        <begin position="1"/>
        <end position="12"/>
    </location>
</feature>
<feature type="region of interest" description="Disordered" evidence="1">
    <location>
        <begin position="1"/>
        <end position="114"/>
    </location>
</feature>
<protein>
    <recommendedName>
        <fullName evidence="2">Fungal-type protein kinase domain-containing protein</fullName>
    </recommendedName>
</protein>
<feature type="compositionally biased region" description="Polar residues" evidence="1">
    <location>
        <begin position="56"/>
        <end position="68"/>
    </location>
</feature>
<dbReference type="EMBL" id="QPFP01000050">
    <property type="protein sequence ID" value="TEB26217.1"/>
    <property type="molecule type" value="Genomic_DNA"/>
</dbReference>
<proteinExistence type="predicted"/>
<reference evidence="3 4" key="1">
    <citation type="journal article" date="2019" name="Nat. Ecol. Evol.">
        <title>Megaphylogeny resolves global patterns of mushroom evolution.</title>
        <authorList>
            <person name="Varga T."/>
            <person name="Krizsan K."/>
            <person name="Foldi C."/>
            <person name="Dima B."/>
            <person name="Sanchez-Garcia M."/>
            <person name="Sanchez-Ramirez S."/>
            <person name="Szollosi G.J."/>
            <person name="Szarkandi J.G."/>
            <person name="Papp V."/>
            <person name="Albert L."/>
            <person name="Andreopoulos W."/>
            <person name="Angelini C."/>
            <person name="Antonin V."/>
            <person name="Barry K.W."/>
            <person name="Bougher N.L."/>
            <person name="Buchanan P."/>
            <person name="Buyck B."/>
            <person name="Bense V."/>
            <person name="Catcheside P."/>
            <person name="Chovatia M."/>
            <person name="Cooper J."/>
            <person name="Damon W."/>
            <person name="Desjardin D."/>
            <person name="Finy P."/>
            <person name="Geml J."/>
            <person name="Haridas S."/>
            <person name="Hughes K."/>
            <person name="Justo A."/>
            <person name="Karasinski D."/>
            <person name="Kautmanova I."/>
            <person name="Kiss B."/>
            <person name="Kocsube S."/>
            <person name="Kotiranta H."/>
            <person name="LaButti K.M."/>
            <person name="Lechner B.E."/>
            <person name="Liimatainen K."/>
            <person name="Lipzen A."/>
            <person name="Lukacs Z."/>
            <person name="Mihaltcheva S."/>
            <person name="Morgado L.N."/>
            <person name="Niskanen T."/>
            <person name="Noordeloos M.E."/>
            <person name="Ohm R.A."/>
            <person name="Ortiz-Santana B."/>
            <person name="Ovrebo C."/>
            <person name="Racz N."/>
            <person name="Riley R."/>
            <person name="Savchenko A."/>
            <person name="Shiryaev A."/>
            <person name="Soop K."/>
            <person name="Spirin V."/>
            <person name="Szebenyi C."/>
            <person name="Tomsovsky M."/>
            <person name="Tulloss R.E."/>
            <person name="Uehling J."/>
            <person name="Grigoriev I.V."/>
            <person name="Vagvolgyi C."/>
            <person name="Papp T."/>
            <person name="Martin F.M."/>
            <person name="Miettinen O."/>
            <person name="Hibbett D.S."/>
            <person name="Nagy L.G."/>
        </authorList>
    </citation>
    <scope>NUCLEOTIDE SEQUENCE [LARGE SCALE GENOMIC DNA]</scope>
    <source>
        <strain evidence="3 4">FP101781</strain>
    </source>
</reference>
<dbReference type="AlphaFoldDB" id="A0A4Y7SWJ1"/>
<dbReference type="OrthoDB" id="5569250at2759"/>
<dbReference type="PANTHER" id="PTHR38248">
    <property type="entry name" value="FUNK1 6"/>
    <property type="match status" value="1"/>
</dbReference>
<dbReference type="InterPro" id="IPR040976">
    <property type="entry name" value="Pkinase_fungal"/>
</dbReference>
<evidence type="ECO:0000259" key="2">
    <source>
        <dbReference type="Pfam" id="PF17667"/>
    </source>
</evidence>
<dbReference type="InterPro" id="IPR008266">
    <property type="entry name" value="Tyr_kinase_AS"/>
</dbReference>
<gene>
    <name evidence="3" type="ORF">FA13DRAFT_1817046</name>
</gene>
<name>A0A4Y7SWJ1_COPMI</name>